<dbReference type="GO" id="GO:0000176">
    <property type="term" value="C:nuclear exosome (RNase complex)"/>
    <property type="evidence" value="ECO:0007669"/>
    <property type="project" value="InterPro"/>
</dbReference>
<evidence type="ECO:0000256" key="2">
    <source>
        <dbReference type="SAM" id="Coils"/>
    </source>
</evidence>
<dbReference type="GeneID" id="106168114"/>
<sequence>MDSKEIDKTSAEFIPGHSDVSLFSQQALQSVMGAIRASNELPAAGNDYDFYSSFGGFRELMNVEGRRVLQLMQDLLKHQNVKGNLSGGSQSVEVEDKFDVLVDANDQMLERVSSFLDEASGIKKQDSTLVVASVTQKQHINTSWNKKSSESPAQKATSYRLLAARFVQRPQLKFQDKVDNSPNTSFVPKIKHKPNALRSLEESLVPKIIDKTDEFGDQFEWLEYPHPYQYELDQFTPKEEQLLAKEPVPPKSLEDTPLTYVDTTPTLVEMIDRLKEEKLIAVDLEHHSYRTYQGITCLMQISTGDHDYVIDTLTLRGDLYLLNEVFTDPGIVKGPGKRLGGDTSFSSRYLLSVELGRTLALLAKLGSNLTETQSSQRLHQVYLGIPSIMNVGLEREVEGVIMNEDQKQKIRQRYVYLVNNLTDPRSTGLAAHLYQDGVIELRDRQIVEKEKATEDAIKHLLDAVMNSSHQGAFDCFLKLLKEYGQDYLANVLRQSTSSDGTGLCDVCPKDKKHPATSVCLDCNELMCSSCADYHRRTSVSKEHRLNELTAALTDKCQVHPSLYLKSYCPQCDVLVCERCMVDTHKGHTDAWKDAITTAEDLKCKVNGIIDEIKDITLNKPSIEKEEQTRLADLDEQRQRAKQAIETRVDEVCKLAKVCAEKTKEEVDKAYFGLKLQLQITNKINSLEKQLKAYENLLNDASVSSVVKNHAEWESSLKEMLVTHSPTSPVPVLRFQTITWIETAIQQAMGAVVIGEITPTLITQHHLQYSKDPKEWPIAVDSMPGGDVVVGTGCGADETKRRIIICSSTAGNVKKEIKVTGLRGLTVLRDSTIAATVYDGSTREVRIYTKDGGVKSSFKYSTPGCITVNHEGHLVVMDSRASTCNNVMIYRTDGTQIREFTDTSSKPVQYSKHITTTPSGDVIVSDPNDCCIRVYTPEGQLRYTYGGEGVMECSDAVCVDEDGTIFISDPIADNIHQVSPAGQFMRYVLTDKDGLWSPRAVCINQEGHLVVAQEDGWIKTYKNK</sequence>
<proteinExistence type="predicted"/>
<evidence type="ECO:0000259" key="3">
    <source>
        <dbReference type="PROSITE" id="PS50119"/>
    </source>
</evidence>
<dbReference type="GO" id="GO:0071037">
    <property type="term" value="P:nuclear polyadenylation-dependent snRNA catabolic process"/>
    <property type="evidence" value="ECO:0007669"/>
    <property type="project" value="TreeGrafter"/>
</dbReference>
<feature type="coiled-coil region" evidence="2">
    <location>
        <begin position="676"/>
        <end position="703"/>
    </location>
</feature>
<dbReference type="STRING" id="7574.A0A2R2MQ83"/>
<dbReference type="Pfam" id="PF00643">
    <property type="entry name" value="zf-B_box"/>
    <property type="match status" value="1"/>
</dbReference>
<dbReference type="InterPro" id="IPR036397">
    <property type="entry name" value="RNaseH_sf"/>
</dbReference>
<dbReference type="InterPro" id="IPR000315">
    <property type="entry name" value="Znf_B-box"/>
</dbReference>
<dbReference type="InterPro" id="IPR012337">
    <property type="entry name" value="RNaseH-like_sf"/>
</dbReference>
<evidence type="ECO:0000259" key="4">
    <source>
        <dbReference type="PROSITE" id="PS50209"/>
    </source>
</evidence>
<keyword evidence="1" id="KW-0863">Zinc-finger</keyword>
<dbReference type="GO" id="GO:0000175">
    <property type="term" value="F:3'-5'-RNA exonuclease activity"/>
    <property type="evidence" value="ECO:0007669"/>
    <property type="project" value="InterPro"/>
</dbReference>
<dbReference type="PROSITE" id="PS50209">
    <property type="entry name" value="CARD"/>
    <property type="match status" value="1"/>
</dbReference>
<dbReference type="Pfam" id="PF08066">
    <property type="entry name" value="PMC2NT"/>
    <property type="match status" value="1"/>
</dbReference>
<dbReference type="CDD" id="cd01671">
    <property type="entry name" value="CARD"/>
    <property type="match status" value="1"/>
</dbReference>
<protein>
    <submittedName>
        <fullName evidence="6">Uncharacterized protein LOC106168114</fullName>
    </submittedName>
</protein>
<dbReference type="Gene3D" id="2.120.10.30">
    <property type="entry name" value="TolB, C-terminal domain"/>
    <property type="match status" value="1"/>
</dbReference>
<dbReference type="GO" id="GO:0008270">
    <property type="term" value="F:zinc ion binding"/>
    <property type="evidence" value="ECO:0007669"/>
    <property type="project" value="UniProtKB-KW"/>
</dbReference>
<evidence type="ECO:0000313" key="5">
    <source>
        <dbReference type="Proteomes" id="UP000085678"/>
    </source>
</evidence>
<dbReference type="SUPFAM" id="SSF57845">
    <property type="entry name" value="B-box zinc-binding domain"/>
    <property type="match status" value="1"/>
</dbReference>
<keyword evidence="1" id="KW-0479">Metal-binding</keyword>
<dbReference type="GO" id="GO:0071051">
    <property type="term" value="P:poly(A)-dependent snoRNA 3'-end processing"/>
    <property type="evidence" value="ECO:0007669"/>
    <property type="project" value="TreeGrafter"/>
</dbReference>
<dbReference type="AlphaFoldDB" id="A0A2R2MQ83"/>
<feature type="coiled-coil region" evidence="2">
    <location>
        <begin position="623"/>
        <end position="650"/>
    </location>
</feature>
<dbReference type="SUPFAM" id="SSF47986">
    <property type="entry name" value="DEATH domain"/>
    <property type="match status" value="1"/>
</dbReference>
<dbReference type="InterPro" id="IPR011029">
    <property type="entry name" value="DEATH-like_dom_sf"/>
</dbReference>
<dbReference type="GO" id="GO:0005730">
    <property type="term" value="C:nucleolus"/>
    <property type="evidence" value="ECO:0007669"/>
    <property type="project" value="TreeGrafter"/>
</dbReference>
<dbReference type="KEGG" id="lak:106168114"/>
<accession>A0A2R2MQ83</accession>
<dbReference type="CDD" id="cd19757">
    <property type="entry name" value="Bbox1"/>
    <property type="match status" value="1"/>
</dbReference>
<organism evidence="5 6">
    <name type="scientific">Lingula anatina</name>
    <name type="common">Brachiopod</name>
    <name type="synonym">Lingula unguis</name>
    <dbReference type="NCBI Taxonomy" id="7574"/>
    <lineage>
        <taxon>Eukaryota</taxon>
        <taxon>Metazoa</taxon>
        <taxon>Spiralia</taxon>
        <taxon>Lophotrochozoa</taxon>
        <taxon>Brachiopoda</taxon>
        <taxon>Linguliformea</taxon>
        <taxon>Lingulata</taxon>
        <taxon>Lingulida</taxon>
        <taxon>Linguloidea</taxon>
        <taxon>Lingulidae</taxon>
        <taxon>Lingula</taxon>
    </lineage>
</organism>
<name>A0A2R2MQ83_LINAN</name>
<evidence type="ECO:0000256" key="1">
    <source>
        <dbReference type="PROSITE-ProRule" id="PRU00024"/>
    </source>
</evidence>
<dbReference type="PANTHER" id="PTHR12124:SF47">
    <property type="entry name" value="EXOSOME COMPONENT 10"/>
    <property type="match status" value="1"/>
</dbReference>
<dbReference type="InterPro" id="IPR012588">
    <property type="entry name" value="Exosome-assoc_fac_Rrp6_N"/>
</dbReference>
<dbReference type="Gene3D" id="3.30.160.60">
    <property type="entry name" value="Classic Zinc Finger"/>
    <property type="match status" value="1"/>
</dbReference>
<dbReference type="GO" id="GO:0071036">
    <property type="term" value="P:nuclear polyadenylation-dependent snoRNA catabolic process"/>
    <property type="evidence" value="ECO:0007669"/>
    <property type="project" value="TreeGrafter"/>
</dbReference>
<evidence type="ECO:0000313" key="6">
    <source>
        <dbReference type="RefSeq" id="XP_023932328.1"/>
    </source>
</evidence>
<dbReference type="GO" id="GO:0000467">
    <property type="term" value="P:exonucleolytic trimming to generate mature 3'-end of 5.8S rRNA from tricistronic rRNA transcript (SSU-rRNA, 5.8S rRNA, LSU-rRNA)"/>
    <property type="evidence" value="ECO:0007669"/>
    <property type="project" value="InterPro"/>
</dbReference>
<feature type="domain" description="B box-type" evidence="3">
    <location>
        <begin position="506"/>
        <end position="548"/>
    </location>
</feature>
<dbReference type="Proteomes" id="UP000085678">
    <property type="component" value="Unplaced"/>
</dbReference>
<dbReference type="SMART" id="SM00336">
    <property type="entry name" value="BBOX"/>
    <property type="match status" value="2"/>
</dbReference>
<dbReference type="Pfam" id="PF01612">
    <property type="entry name" value="DNA_pol_A_exo1"/>
    <property type="match status" value="1"/>
</dbReference>
<dbReference type="CDD" id="cd05819">
    <property type="entry name" value="NHL"/>
    <property type="match status" value="1"/>
</dbReference>
<feature type="domain" description="CARD" evidence="4">
    <location>
        <begin position="402"/>
        <end position="495"/>
    </location>
</feature>
<dbReference type="GO" id="GO:0003727">
    <property type="term" value="F:single-stranded RNA binding"/>
    <property type="evidence" value="ECO:0007669"/>
    <property type="project" value="TreeGrafter"/>
</dbReference>
<dbReference type="InterPro" id="IPR045092">
    <property type="entry name" value="Rrp6-like"/>
</dbReference>
<reference evidence="6" key="1">
    <citation type="submission" date="2025-08" db="UniProtKB">
        <authorList>
            <consortium name="RefSeq"/>
        </authorList>
    </citation>
    <scope>IDENTIFICATION</scope>
    <source>
        <tissue evidence="6">Gonads</tissue>
    </source>
</reference>
<dbReference type="GO" id="GO:0071038">
    <property type="term" value="P:TRAMP-dependent tRNA surveillance pathway"/>
    <property type="evidence" value="ECO:0007669"/>
    <property type="project" value="TreeGrafter"/>
</dbReference>
<dbReference type="SUPFAM" id="SSF101898">
    <property type="entry name" value="NHL repeat"/>
    <property type="match status" value="1"/>
</dbReference>
<dbReference type="GO" id="GO:0071035">
    <property type="term" value="P:nuclear polyadenylation-dependent rRNA catabolic process"/>
    <property type="evidence" value="ECO:0007669"/>
    <property type="project" value="TreeGrafter"/>
</dbReference>
<keyword evidence="5" id="KW-1185">Reference proteome</keyword>
<dbReference type="PANTHER" id="PTHR12124">
    <property type="entry name" value="POLYMYOSITIS/SCLERODERMA AUTOANTIGEN-RELATED"/>
    <property type="match status" value="1"/>
</dbReference>
<dbReference type="InterPro" id="IPR002562">
    <property type="entry name" value="3'-5'_exonuclease_dom"/>
</dbReference>
<dbReference type="Pfam" id="PF00619">
    <property type="entry name" value="CARD"/>
    <property type="match status" value="1"/>
</dbReference>
<dbReference type="GO" id="GO:0071040">
    <property type="term" value="P:nuclear polyadenylation-dependent antisense transcript catabolic process"/>
    <property type="evidence" value="ECO:0007669"/>
    <property type="project" value="TreeGrafter"/>
</dbReference>
<keyword evidence="1" id="KW-0862">Zinc</keyword>
<keyword evidence="2" id="KW-0175">Coiled coil</keyword>
<gene>
    <name evidence="6" type="primary">LOC106168114</name>
</gene>
<dbReference type="InParanoid" id="A0A2R2MQ83"/>
<dbReference type="GO" id="GO:0071039">
    <property type="term" value="P:nuclear polyadenylation-dependent CUT catabolic process"/>
    <property type="evidence" value="ECO:0007669"/>
    <property type="project" value="TreeGrafter"/>
</dbReference>
<dbReference type="GO" id="GO:0042981">
    <property type="term" value="P:regulation of apoptotic process"/>
    <property type="evidence" value="ECO:0007669"/>
    <property type="project" value="InterPro"/>
</dbReference>
<dbReference type="SUPFAM" id="SSF53098">
    <property type="entry name" value="Ribonuclease H-like"/>
    <property type="match status" value="1"/>
</dbReference>
<dbReference type="Gene3D" id="1.10.533.10">
    <property type="entry name" value="Death Domain, Fas"/>
    <property type="match status" value="1"/>
</dbReference>
<dbReference type="GO" id="GO:0071044">
    <property type="term" value="P:histone mRNA catabolic process"/>
    <property type="evidence" value="ECO:0007669"/>
    <property type="project" value="TreeGrafter"/>
</dbReference>
<dbReference type="RefSeq" id="XP_023932328.1">
    <property type="nucleotide sequence ID" value="XM_024076560.1"/>
</dbReference>
<dbReference type="PROSITE" id="PS50119">
    <property type="entry name" value="ZF_BBOX"/>
    <property type="match status" value="1"/>
</dbReference>
<dbReference type="CDD" id="cd19756">
    <property type="entry name" value="Bbox2"/>
    <property type="match status" value="1"/>
</dbReference>
<dbReference type="InterPro" id="IPR001315">
    <property type="entry name" value="CARD"/>
</dbReference>
<dbReference type="OrthoDB" id="2250022at2759"/>
<dbReference type="InterPro" id="IPR011042">
    <property type="entry name" value="6-blade_b-propeller_TolB-like"/>
</dbReference>
<dbReference type="Gene3D" id="3.30.420.10">
    <property type="entry name" value="Ribonuclease H-like superfamily/Ribonuclease H"/>
    <property type="match status" value="1"/>
</dbReference>